<evidence type="ECO:0000313" key="3">
    <source>
        <dbReference type="Proteomes" id="UP000076927"/>
    </source>
</evidence>
<sequence length="92" mass="10694">MHKSNLSKIAIYLLTLYFIFNVWPLSYTTEEEAKQIANSAVNNQSTNTYTISSLSSDFKTWTITLRMTKRKEAAQVKIHRFTGRILKVQFSE</sequence>
<evidence type="ECO:0008006" key="4">
    <source>
        <dbReference type="Google" id="ProtNLM"/>
    </source>
</evidence>
<dbReference type="PATRIC" id="fig|1178515.4.peg.2538"/>
<organism evidence="2 3">
    <name type="scientific">Paenibacillus swuensis</name>
    <dbReference type="NCBI Taxonomy" id="1178515"/>
    <lineage>
        <taxon>Bacteria</taxon>
        <taxon>Bacillati</taxon>
        <taxon>Bacillota</taxon>
        <taxon>Bacilli</taxon>
        <taxon>Bacillales</taxon>
        <taxon>Paenibacillaceae</taxon>
        <taxon>Paenibacillus</taxon>
    </lineage>
</organism>
<protein>
    <recommendedName>
        <fullName evidence="4">PepSY domain-containing protein</fullName>
    </recommendedName>
</protein>
<dbReference type="Proteomes" id="UP000076927">
    <property type="component" value="Chromosome"/>
</dbReference>
<accession>A0A172TIU5</accession>
<reference evidence="2 3" key="1">
    <citation type="submission" date="2015-01" db="EMBL/GenBank/DDBJ databases">
        <title>Paenibacillus swuensis/DY6/whole genome sequencing.</title>
        <authorList>
            <person name="Kim M.K."/>
            <person name="Srinivasan S."/>
            <person name="Lee J.-J."/>
        </authorList>
    </citation>
    <scope>NUCLEOTIDE SEQUENCE [LARGE SCALE GENOMIC DNA]</scope>
    <source>
        <strain evidence="2 3">DY6</strain>
    </source>
</reference>
<dbReference type="KEGG" id="pswu:SY83_12680"/>
<keyword evidence="1" id="KW-0472">Membrane</keyword>
<evidence type="ECO:0000313" key="2">
    <source>
        <dbReference type="EMBL" id="ANE46989.1"/>
    </source>
</evidence>
<gene>
    <name evidence="2" type="ORF">SY83_12680</name>
</gene>
<evidence type="ECO:0000256" key="1">
    <source>
        <dbReference type="SAM" id="Phobius"/>
    </source>
</evidence>
<proteinExistence type="predicted"/>
<keyword evidence="1" id="KW-0812">Transmembrane</keyword>
<name>A0A172TIU5_9BACL</name>
<dbReference type="EMBL" id="CP011388">
    <property type="protein sequence ID" value="ANE46989.1"/>
    <property type="molecule type" value="Genomic_DNA"/>
</dbReference>
<feature type="transmembrane region" description="Helical" evidence="1">
    <location>
        <begin position="9"/>
        <end position="27"/>
    </location>
</feature>
<keyword evidence="1" id="KW-1133">Transmembrane helix</keyword>
<dbReference type="AlphaFoldDB" id="A0A172TIU5"/>
<keyword evidence="3" id="KW-1185">Reference proteome</keyword>